<keyword evidence="2" id="KW-0456">Lyase</keyword>
<dbReference type="InterPro" id="IPR029045">
    <property type="entry name" value="ClpP/crotonase-like_dom_sf"/>
</dbReference>
<name>A0ABV7EUB9_9GAMM</name>
<dbReference type="RefSeq" id="WP_380690926.1">
    <property type="nucleotide sequence ID" value="NZ_JBHRSS010000008.1"/>
</dbReference>
<dbReference type="Gene3D" id="3.90.226.10">
    <property type="entry name" value="2-enoyl-CoA Hydratase, Chain A, domain 1"/>
    <property type="match status" value="1"/>
</dbReference>
<organism evidence="3 4">
    <name type="scientific">Salinisphaera aquimarina</name>
    <dbReference type="NCBI Taxonomy" id="2094031"/>
    <lineage>
        <taxon>Bacteria</taxon>
        <taxon>Pseudomonadati</taxon>
        <taxon>Pseudomonadota</taxon>
        <taxon>Gammaproteobacteria</taxon>
        <taxon>Salinisphaerales</taxon>
        <taxon>Salinisphaeraceae</taxon>
        <taxon>Salinisphaera</taxon>
    </lineage>
</organism>
<dbReference type="CDD" id="cd06558">
    <property type="entry name" value="crotonase-like"/>
    <property type="match status" value="1"/>
</dbReference>
<evidence type="ECO:0000313" key="3">
    <source>
        <dbReference type="EMBL" id="MFC3105370.1"/>
    </source>
</evidence>
<proteinExistence type="predicted"/>
<keyword evidence="1" id="KW-0443">Lipid metabolism</keyword>
<protein>
    <submittedName>
        <fullName evidence="3">Enoyl-CoA hydratase/isomerase family protein</fullName>
    </submittedName>
</protein>
<evidence type="ECO:0000256" key="1">
    <source>
        <dbReference type="ARBA" id="ARBA00023098"/>
    </source>
</evidence>
<dbReference type="EMBL" id="JBHRSS010000008">
    <property type="protein sequence ID" value="MFC3105370.1"/>
    <property type="molecule type" value="Genomic_DNA"/>
</dbReference>
<dbReference type="PANTHER" id="PTHR11941">
    <property type="entry name" value="ENOYL-COA HYDRATASE-RELATED"/>
    <property type="match status" value="1"/>
</dbReference>
<comment type="caution">
    <text evidence="3">The sequence shown here is derived from an EMBL/GenBank/DDBJ whole genome shotgun (WGS) entry which is preliminary data.</text>
</comment>
<gene>
    <name evidence="3" type="ORF">ACFOSU_15945</name>
</gene>
<dbReference type="SUPFAM" id="SSF52096">
    <property type="entry name" value="ClpP/crotonase"/>
    <property type="match status" value="1"/>
</dbReference>
<dbReference type="PANTHER" id="PTHR11941:SF169">
    <property type="entry name" value="(7AS)-7A-METHYL-1,5-DIOXO-2,3,5,6,7,7A-HEXAHYDRO-1H-INDENE-CARBOXYL-COA HYDROLASE"/>
    <property type="match status" value="1"/>
</dbReference>
<evidence type="ECO:0000256" key="2">
    <source>
        <dbReference type="ARBA" id="ARBA00023239"/>
    </source>
</evidence>
<accession>A0ABV7EUB9</accession>
<sequence>MSEDLSVQSDGAFVTITLDRSDKRNALSGDLVEALIMAVDEAHTHQAEGIVFRGNGKNFSAGFDFSGWREQSEGDLVLRFIRIETLLQKIATSPALTIGLAHGRNFGAGVDLFGVCRWRVATEDATFRMPGLKFGLVLGTRRFAECVGDQSAREILSSTRTFDAHEARDIGFVTDHVAQGKWNALLDTANADKPDPARALLSAALCREQPDTDLAQLVRSASRPGLKGRIAAYLDPAT</sequence>
<reference evidence="4" key="1">
    <citation type="journal article" date="2019" name="Int. J. Syst. Evol. Microbiol.">
        <title>The Global Catalogue of Microorganisms (GCM) 10K type strain sequencing project: providing services to taxonomists for standard genome sequencing and annotation.</title>
        <authorList>
            <consortium name="The Broad Institute Genomics Platform"/>
            <consortium name="The Broad Institute Genome Sequencing Center for Infectious Disease"/>
            <person name="Wu L."/>
            <person name="Ma J."/>
        </authorList>
    </citation>
    <scope>NUCLEOTIDE SEQUENCE [LARGE SCALE GENOMIC DNA]</scope>
    <source>
        <strain evidence="4">KCTC 52640</strain>
    </source>
</reference>
<dbReference type="Pfam" id="PF00378">
    <property type="entry name" value="ECH_1"/>
    <property type="match status" value="1"/>
</dbReference>
<dbReference type="InterPro" id="IPR001753">
    <property type="entry name" value="Enoyl-CoA_hydra/iso"/>
</dbReference>
<evidence type="ECO:0000313" key="4">
    <source>
        <dbReference type="Proteomes" id="UP001595462"/>
    </source>
</evidence>
<keyword evidence="4" id="KW-1185">Reference proteome</keyword>
<dbReference type="Proteomes" id="UP001595462">
    <property type="component" value="Unassembled WGS sequence"/>
</dbReference>